<dbReference type="InterPro" id="IPR022674">
    <property type="entry name" value="G6P_DH_NAD-bd"/>
</dbReference>
<feature type="binding site" evidence="7">
    <location>
        <position position="144"/>
    </location>
    <ligand>
        <name>NADP(+)</name>
        <dbReference type="ChEBI" id="CHEBI:58349"/>
    </ligand>
</feature>
<feature type="active site" description="Proton acceptor" evidence="7">
    <location>
        <position position="236"/>
    </location>
</feature>
<feature type="binding site" evidence="7">
    <location>
        <position position="231"/>
    </location>
    <ligand>
        <name>substrate</name>
    </ligand>
</feature>
<evidence type="ECO:0000256" key="3">
    <source>
        <dbReference type="ARBA" id="ARBA00022526"/>
    </source>
</evidence>
<dbReference type="RefSeq" id="WP_092733638.1">
    <property type="nucleotide sequence ID" value="NZ_FNEW01000003.1"/>
</dbReference>
<comment type="similarity">
    <text evidence="2 7">Belongs to the glucose-6-phosphate dehydrogenase family.</text>
</comment>
<dbReference type="PRINTS" id="PR00079">
    <property type="entry name" value="G6PDHDRGNASE"/>
</dbReference>
<comment type="catalytic activity">
    <reaction evidence="7">
        <text>D-glucose 6-phosphate + NADP(+) = 6-phospho-D-glucono-1,5-lactone + NADPH + H(+)</text>
        <dbReference type="Rhea" id="RHEA:15841"/>
        <dbReference type="ChEBI" id="CHEBI:15378"/>
        <dbReference type="ChEBI" id="CHEBI:57783"/>
        <dbReference type="ChEBI" id="CHEBI:57955"/>
        <dbReference type="ChEBI" id="CHEBI:58349"/>
        <dbReference type="ChEBI" id="CHEBI:61548"/>
        <dbReference type="EC" id="1.1.1.49"/>
    </reaction>
</comment>
<comment type="function">
    <text evidence="7">Catalyzes the oxidation of glucose 6-phosphate to 6-phosphogluconolactone.</text>
</comment>
<dbReference type="UniPathway" id="UPA00115">
    <property type="reaction ID" value="UER00408"/>
</dbReference>
<dbReference type="GO" id="GO:0009051">
    <property type="term" value="P:pentose-phosphate shunt, oxidative branch"/>
    <property type="evidence" value="ECO:0007669"/>
    <property type="project" value="TreeGrafter"/>
</dbReference>
<dbReference type="Proteomes" id="UP000198917">
    <property type="component" value="Unassembled WGS sequence"/>
</dbReference>
<feature type="binding site" evidence="7">
    <location>
        <position position="178"/>
    </location>
    <ligand>
        <name>substrate</name>
    </ligand>
</feature>
<dbReference type="NCBIfam" id="NF009492">
    <property type="entry name" value="PRK12853.1-3"/>
    <property type="match status" value="1"/>
</dbReference>
<name>A0A7Z7BPZ9_9HYPH</name>
<dbReference type="GO" id="GO:0050661">
    <property type="term" value="F:NADP binding"/>
    <property type="evidence" value="ECO:0007669"/>
    <property type="project" value="UniProtKB-UniRule"/>
</dbReference>
<feature type="binding site" evidence="7">
    <location>
        <position position="174"/>
    </location>
    <ligand>
        <name>substrate</name>
    </ligand>
</feature>
<dbReference type="GO" id="GO:0004345">
    <property type="term" value="F:glucose-6-phosphate dehydrogenase activity"/>
    <property type="evidence" value="ECO:0007669"/>
    <property type="project" value="UniProtKB-UniRule"/>
</dbReference>
<dbReference type="PROSITE" id="PS00069">
    <property type="entry name" value="G6P_DEHYDROGENASE"/>
    <property type="match status" value="1"/>
</dbReference>
<dbReference type="GO" id="GO:0005829">
    <property type="term" value="C:cytosol"/>
    <property type="evidence" value="ECO:0007669"/>
    <property type="project" value="TreeGrafter"/>
</dbReference>
<keyword evidence="5 7" id="KW-0560">Oxidoreductase</keyword>
<dbReference type="HAMAP" id="MF_00966">
    <property type="entry name" value="G6PD"/>
    <property type="match status" value="1"/>
</dbReference>
<protein>
    <recommendedName>
        <fullName evidence="7">Glucose-6-phosphate 1-dehydrogenase</fullName>
        <shortName evidence="7">G6PD</shortName>
        <ecNumber evidence="7">1.1.1.49</ecNumber>
    </recommendedName>
</protein>
<comment type="caution">
    <text evidence="7">Lacks conserved residue(s) required for the propagation of feature annotation.</text>
</comment>
<evidence type="ECO:0000256" key="4">
    <source>
        <dbReference type="ARBA" id="ARBA00022857"/>
    </source>
</evidence>
<comment type="caution">
    <text evidence="10">The sequence shown here is derived from an EMBL/GenBank/DDBJ whole genome shotgun (WGS) entry which is preliminary data.</text>
</comment>
<feature type="domain" description="Glucose-6-phosphate dehydrogenase C-terminal" evidence="9">
    <location>
        <begin position="186"/>
        <end position="448"/>
    </location>
</feature>
<feature type="binding site" evidence="7">
    <location>
        <position position="212"/>
    </location>
    <ligand>
        <name>substrate</name>
    </ligand>
</feature>
<gene>
    <name evidence="7" type="primary">zwf</name>
    <name evidence="10" type="ORF">SAMN05428983_3663</name>
</gene>
<proteinExistence type="inferred from homology"/>
<evidence type="ECO:0000259" key="9">
    <source>
        <dbReference type="Pfam" id="PF02781"/>
    </source>
</evidence>
<accession>A0A7Z7BPZ9</accession>
<evidence type="ECO:0000256" key="1">
    <source>
        <dbReference type="ARBA" id="ARBA00004937"/>
    </source>
</evidence>
<evidence type="ECO:0000256" key="7">
    <source>
        <dbReference type="HAMAP-Rule" id="MF_00966"/>
    </source>
</evidence>
<evidence type="ECO:0000256" key="5">
    <source>
        <dbReference type="ARBA" id="ARBA00023002"/>
    </source>
</evidence>
<dbReference type="AlphaFoldDB" id="A0A7Z7BPZ9"/>
<dbReference type="EMBL" id="FNEW01000003">
    <property type="protein sequence ID" value="SDK02638.1"/>
    <property type="molecule type" value="Genomic_DNA"/>
</dbReference>
<dbReference type="InterPro" id="IPR036291">
    <property type="entry name" value="NAD(P)-bd_dom_sf"/>
</dbReference>
<keyword evidence="3 7" id="KW-0313">Glucose metabolism</keyword>
<comment type="pathway">
    <text evidence="1 7">Carbohydrate degradation; pentose phosphate pathway; D-ribulose 5-phosphate from D-glucose 6-phosphate (oxidative stage): step 1/3.</text>
</comment>
<dbReference type="SUPFAM" id="SSF55347">
    <property type="entry name" value="Glyceraldehyde-3-phosphate dehydrogenase-like, C-terminal domain"/>
    <property type="match status" value="1"/>
</dbReference>
<evidence type="ECO:0000256" key="6">
    <source>
        <dbReference type="ARBA" id="ARBA00023277"/>
    </source>
</evidence>
<feature type="binding site" evidence="7">
    <location>
        <position position="322"/>
    </location>
    <ligand>
        <name>substrate</name>
    </ligand>
</feature>
<dbReference type="PANTHER" id="PTHR23429">
    <property type="entry name" value="GLUCOSE-6-PHOSPHATE 1-DEHYDROGENASE G6PD"/>
    <property type="match status" value="1"/>
</dbReference>
<sequence length="461" mass="50775">MKASATDRQRSDVLVVFGATGDLAYKMIFPSLYAMVKRGALQTPIIGVAFDDWPREQLIARARDAVANHVDKIDEAVFEKFAAQLTYVSGDYRNEATFEKLRTALGGHQHPLYYLAIPPSLFETVVTGLNRAGIAASARLMVEKPFGRDLASAEALNEALHAVFAEDAIFRIDHFLGKEAIQNLLYFRFANAFLEPVWNRDHVESVQITMAEDFGIRGRGKFYDEVGCIRDVIQNHLINVLLLLAMEPPATSASDDLVDEKVQILKAMPPLTRDDVVRGQFRGYLDEPGVASASNRETFAAARFRVATWRWNGVPFFIRSGKNLPAHATEVVVRFKRPPIALFGDVETTPANYVRFRLGPDIAIGIGARRKAAGDGMRGEAVELGAVDDGIGDMAPYERLIGDAMAGERQLFTRQDAAELAWKIVEPILDDPAVPPVYEVGSWGPAEMAGFGPPGGWVDPE</sequence>
<feature type="domain" description="Glucose-6-phosphate dehydrogenase NAD-binding" evidence="8">
    <location>
        <begin position="15"/>
        <end position="183"/>
    </location>
</feature>
<dbReference type="SUPFAM" id="SSF51735">
    <property type="entry name" value="NAD(P)-binding Rossmann-fold domains"/>
    <property type="match status" value="1"/>
</dbReference>
<evidence type="ECO:0000313" key="10">
    <source>
        <dbReference type="EMBL" id="SDK02638.1"/>
    </source>
</evidence>
<reference evidence="10 11" key="1">
    <citation type="submission" date="2016-10" db="EMBL/GenBank/DDBJ databases">
        <authorList>
            <person name="Varghese N."/>
            <person name="Submissions S."/>
        </authorList>
    </citation>
    <scope>NUCLEOTIDE SEQUENCE [LARGE SCALE GENOMIC DNA]</scope>
    <source>
        <strain evidence="10 11">PDC82</strain>
    </source>
</reference>
<keyword evidence="4 7" id="KW-0521">NADP</keyword>
<evidence type="ECO:0000259" key="8">
    <source>
        <dbReference type="Pfam" id="PF00479"/>
    </source>
</evidence>
<dbReference type="Gene3D" id="3.30.360.10">
    <property type="entry name" value="Dihydrodipicolinate Reductase, domain 2"/>
    <property type="match status" value="1"/>
</dbReference>
<dbReference type="Pfam" id="PF02781">
    <property type="entry name" value="G6PD_C"/>
    <property type="match status" value="1"/>
</dbReference>
<dbReference type="InterPro" id="IPR019796">
    <property type="entry name" value="G6P_DH_AS"/>
</dbReference>
<dbReference type="EC" id="1.1.1.49" evidence="7"/>
<dbReference type="PANTHER" id="PTHR23429:SF0">
    <property type="entry name" value="GLUCOSE-6-PHOSPHATE 1-DEHYDROGENASE"/>
    <property type="match status" value="1"/>
</dbReference>
<dbReference type="InterPro" id="IPR022675">
    <property type="entry name" value="G6P_DH_C"/>
</dbReference>
<dbReference type="Pfam" id="PF00479">
    <property type="entry name" value="G6PD_N"/>
    <property type="match status" value="1"/>
</dbReference>
<dbReference type="NCBIfam" id="TIGR00871">
    <property type="entry name" value="zwf"/>
    <property type="match status" value="1"/>
</dbReference>
<evidence type="ECO:0000313" key="11">
    <source>
        <dbReference type="Proteomes" id="UP000198917"/>
    </source>
</evidence>
<keyword evidence="6 7" id="KW-0119">Carbohydrate metabolism</keyword>
<dbReference type="GO" id="GO:0006006">
    <property type="term" value="P:glucose metabolic process"/>
    <property type="evidence" value="ECO:0007669"/>
    <property type="project" value="UniProtKB-KW"/>
</dbReference>
<dbReference type="PIRSF" id="PIRSF000110">
    <property type="entry name" value="G6PD"/>
    <property type="match status" value="1"/>
</dbReference>
<dbReference type="Gene3D" id="3.40.50.720">
    <property type="entry name" value="NAD(P)-binding Rossmann-like Domain"/>
    <property type="match status" value="1"/>
</dbReference>
<evidence type="ECO:0000256" key="2">
    <source>
        <dbReference type="ARBA" id="ARBA00009975"/>
    </source>
</evidence>
<dbReference type="InterPro" id="IPR001282">
    <property type="entry name" value="G6P_DH"/>
</dbReference>
<organism evidence="10 11">
    <name type="scientific">Agrobacterium fabrum</name>
    <dbReference type="NCBI Taxonomy" id="1176649"/>
    <lineage>
        <taxon>Bacteria</taxon>
        <taxon>Pseudomonadati</taxon>
        <taxon>Pseudomonadota</taxon>
        <taxon>Alphaproteobacteria</taxon>
        <taxon>Hyphomicrobiales</taxon>
        <taxon>Rhizobiaceae</taxon>
        <taxon>Rhizobium/Agrobacterium group</taxon>
        <taxon>Agrobacterium</taxon>
        <taxon>Agrobacterium tumefaciens complex</taxon>
    </lineage>
</organism>